<dbReference type="InterPro" id="IPR009057">
    <property type="entry name" value="Homeodomain-like_sf"/>
</dbReference>
<organism evidence="3 4">
    <name type="scientific">Dentiscutata erythropus</name>
    <dbReference type="NCBI Taxonomy" id="1348616"/>
    <lineage>
        <taxon>Eukaryota</taxon>
        <taxon>Fungi</taxon>
        <taxon>Fungi incertae sedis</taxon>
        <taxon>Mucoromycota</taxon>
        <taxon>Glomeromycotina</taxon>
        <taxon>Glomeromycetes</taxon>
        <taxon>Diversisporales</taxon>
        <taxon>Gigasporaceae</taxon>
        <taxon>Dentiscutata</taxon>
    </lineage>
</organism>
<sequence length="236" mass="27153">MTPSENGESPLINFKSIRKSRWRLSEVPPEIMQLITPPSSEASDSPTSFLPSTPGTPFSTTTQLIDDRCSPLPSPTINRSNLRKKLRKNPYPVRSPDRETTEDTMCLRINVYDIYKKNPKALLDRPQYRRNDLELSTKILDTIERPKITWRGPESNVEILPHASVLHRVEAKACGILRLSPEQYINSKLIILTAAKEYKERSIPFRKVDAQRLVRIDVNKACKLWEFFSQAGWIHN</sequence>
<protein>
    <submittedName>
        <fullName evidence="3">21587_t:CDS:1</fullName>
    </submittedName>
</protein>
<dbReference type="FunFam" id="1.10.10.10:FF:000087">
    <property type="entry name" value="Transcriptional adapter 2"/>
    <property type="match status" value="1"/>
</dbReference>
<proteinExistence type="predicted"/>
<dbReference type="Gene3D" id="1.10.10.10">
    <property type="entry name" value="Winged helix-like DNA-binding domain superfamily/Winged helix DNA-binding domain"/>
    <property type="match status" value="1"/>
</dbReference>
<keyword evidence="4" id="KW-1185">Reference proteome</keyword>
<dbReference type="Proteomes" id="UP000789405">
    <property type="component" value="Unassembled WGS sequence"/>
</dbReference>
<comment type="caution">
    <text evidence="3">The sequence shown here is derived from an EMBL/GenBank/DDBJ whole genome shotgun (WGS) entry which is preliminary data.</text>
</comment>
<dbReference type="PROSITE" id="PS50934">
    <property type="entry name" value="SWIRM"/>
    <property type="match status" value="1"/>
</dbReference>
<feature type="compositionally biased region" description="Low complexity" evidence="1">
    <location>
        <begin position="45"/>
        <end position="58"/>
    </location>
</feature>
<dbReference type="Pfam" id="PF04433">
    <property type="entry name" value="SWIRM"/>
    <property type="match status" value="1"/>
</dbReference>
<dbReference type="EMBL" id="CAJVPY010001178">
    <property type="protein sequence ID" value="CAG8510626.1"/>
    <property type="molecule type" value="Genomic_DNA"/>
</dbReference>
<dbReference type="GO" id="GO:0010468">
    <property type="term" value="P:regulation of gene expression"/>
    <property type="evidence" value="ECO:0007669"/>
    <property type="project" value="UniProtKB-ARBA"/>
</dbReference>
<accession>A0A9N8ZYC3</accession>
<dbReference type="OrthoDB" id="5598695at2759"/>
<reference evidence="3" key="1">
    <citation type="submission" date="2021-06" db="EMBL/GenBank/DDBJ databases">
        <authorList>
            <person name="Kallberg Y."/>
            <person name="Tangrot J."/>
            <person name="Rosling A."/>
        </authorList>
    </citation>
    <scope>NUCLEOTIDE SEQUENCE</scope>
    <source>
        <strain evidence="3">MA453B</strain>
    </source>
</reference>
<evidence type="ECO:0000313" key="3">
    <source>
        <dbReference type="EMBL" id="CAG8510626.1"/>
    </source>
</evidence>
<dbReference type="SUPFAM" id="SSF46689">
    <property type="entry name" value="Homeodomain-like"/>
    <property type="match status" value="1"/>
</dbReference>
<evidence type="ECO:0000259" key="2">
    <source>
        <dbReference type="PROSITE" id="PS50934"/>
    </source>
</evidence>
<evidence type="ECO:0000256" key="1">
    <source>
        <dbReference type="SAM" id="MobiDB-lite"/>
    </source>
</evidence>
<feature type="region of interest" description="Disordered" evidence="1">
    <location>
        <begin position="36"/>
        <end position="58"/>
    </location>
</feature>
<feature type="domain" description="SWIRM" evidence="2">
    <location>
        <begin position="146"/>
        <end position="236"/>
    </location>
</feature>
<gene>
    <name evidence="3" type="ORF">DERYTH_LOCUS3367</name>
</gene>
<dbReference type="InterPro" id="IPR007526">
    <property type="entry name" value="SWIRM"/>
</dbReference>
<dbReference type="AlphaFoldDB" id="A0A9N8ZYC3"/>
<evidence type="ECO:0000313" key="4">
    <source>
        <dbReference type="Proteomes" id="UP000789405"/>
    </source>
</evidence>
<name>A0A9N8ZYC3_9GLOM</name>
<dbReference type="InterPro" id="IPR036388">
    <property type="entry name" value="WH-like_DNA-bd_sf"/>
</dbReference>